<protein>
    <submittedName>
        <fullName evidence="2">Uncharacterized protein</fullName>
    </submittedName>
</protein>
<organism evidence="2">
    <name type="scientific">Sesamum radiatum</name>
    <name type="common">Black benniseed</name>
    <dbReference type="NCBI Taxonomy" id="300843"/>
    <lineage>
        <taxon>Eukaryota</taxon>
        <taxon>Viridiplantae</taxon>
        <taxon>Streptophyta</taxon>
        <taxon>Embryophyta</taxon>
        <taxon>Tracheophyta</taxon>
        <taxon>Spermatophyta</taxon>
        <taxon>Magnoliopsida</taxon>
        <taxon>eudicotyledons</taxon>
        <taxon>Gunneridae</taxon>
        <taxon>Pentapetalae</taxon>
        <taxon>asterids</taxon>
        <taxon>lamiids</taxon>
        <taxon>Lamiales</taxon>
        <taxon>Pedaliaceae</taxon>
        <taxon>Sesamum</taxon>
    </lineage>
</organism>
<evidence type="ECO:0000313" key="2">
    <source>
        <dbReference type="EMBL" id="KAL0298666.1"/>
    </source>
</evidence>
<reference evidence="2" key="1">
    <citation type="submission" date="2020-06" db="EMBL/GenBank/DDBJ databases">
        <authorList>
            <person name="Li T."/>
            <person name="Hu X."/>
            <person name="Zhang T."/>
            <person name="Song X."/>
            <person name="Zhang H."/>
            <person name="Dai N."/>
            <person name="Sheng W."/>
            <person name="Hou X."/>
            <person name="Wei L."/>
        </authorList>
    </citation>
    <scope>NUCLEOTIDE SEQUENCE</scope>
    <source>
        <strain evidence="2">G02</strain>
        <tissue evidence="2">Leaf</tissue>
    </source>
</reference>
<feature type="compositionally biased region" description="Basic residues" evidence="1">
    <location>
        <begin position="10"/>
        <end position="19"/>
    </location>
</feature>
<feature type="region of interest" description="Disordered" evidence="1">
    <location>
        <begin position="1"/>
        <end position="59"/>
    </location>
</feature>
<dbReference type="EMBL" id="JACGWJ010000031">
    <property type="protein sequence ID" value="KAL0298666.1"/>
    <property type="molecule type" value="Genomic_DNA"/>
</dbReference>
<comment type="caution">
    <text evidence="2">The sequence shown here is derived from an EMBL/GenBank/DDBJ whole genome shotgun (WGS) entry which is preliminary data.</text>
</comment>
<dbReference type="AlphaFoldDB" id="A0AAW2JVQ9"/>
<sequence>MTIGAPLPRGRGRRGKGRGRGRDCSPPTLPELSQRIQPPLHQMLCPSRPPPRFLLTSGQ</sequence>
<evidence type="ECO:0000256" key="1">
    <source>
        <dbReference type="SAM" id="MobiDB-lite"/>
    </source>
</evidence>
<accession>A0AAW2JVQ9</accession>
<name>A0AAW2JVQ9_SESRA</name>
<reference evidence="2" key="2">
    <citation type="journal article" date="2024" name="Plant">
        <title>Genomic evolution and insights into agronomic trait innovations of Sesamum species.</title>
        <authorList>
            <person name="Miao H."/>
            <person name="Wang L."/>
            <person name="Qu L."/>
            <person name="Liu H."/>
            <person name="Sun Y."/>
            <person name="Le M."/>
            <person name="Wang Q."/>
            <person name="Wei S."/>
            <person name="Zheng Y."/>
            <person name="Lin W."/>
            <person name="Duan Y."/>
            <person name="Cao H."/>
            <person name="Xiong S."/>
            <person name="Wang X."/>
            <person name="Wei L."/>
            <person name="Li C."/>
            <person name="Ma Q."/>
            <person name="Ju M."/>
            <person name="Zhao R."/>
            <person name="Li G."/>
            <person name="Mu C."/>
            <person name="Tian Q."/>
            <person name="Mei H."/>
            <person name="Zhang T."/>
            <person name="Gao T."/>
            <person name="Zhang H."/>
        </authorList>
    </citation>
    <scope>NUCLEOTIDE SEQUENCE</scope>
    <source>
        <strain evidence="2">G02</strain>
    </source>
</reference>
<proteinExistence type="predicted"/>
<gene>
    <name evidence="2" type="ORF">Sradi_6526400</name>
</gene>